<dbReference type="GO" id="GO:0016102">
    <property type="term" value="P:diterpenoid biosynthetic process"/>
    <property type="evidence" value="ECO:0007669"/>
    <property type="project" value="InterPro"/>
</dbReference>
<sequence length="370" mass="42731">MSVSDSSSPVPNACSNFYRHVFKKFMNEEGKFNDTLVTNVEGMLSLYEAAHFRIHGEDILDEAIAFTYVHLKLMSTKLSVPLVAQINNSLKRSLLKSLPRLVAKHYISIYEEHPSHDKNLLLFAKLDFNMLQKQHQREVGNVSRWDISCINFLPEYMKFCYQALLDVFKEIEQEMDKEGRSFCTIYAKNEMKRLVQAYFAEAKWLNNNYTPTMEEYMAVAQASSGYRMVTVMAFVGMGCIATEKDFQWFSDNPKIIDAATKISRLMDDIVSNEFEQKREHVVSALECYMKQHGVTKEEAINELYKKVTHAWKDINEELLDPTKVSRPLLTTVLNLSRVMDVLYKDGDGYTHSDRSTKNDIIALLLNSYPI</sequence>
<evidence type="ECO:0000256" key="4">
    <source>
        <dbReference type="ARBA" id="ARBA00023239"/>
    </source>
</evidence>
<comment type="cofactor">
    <cofactor evidence="1">
        <name>Mg(2+)</name>
        <dbReference type="ChEBI" id="CHEBI:18420"/>
    </cofactor>
</comment>
<protein>
    <recommendedName>
        <fullName evidence="9">(+)-delta-cadinene synthase</fullName>
    </recommendedName>
</protein>
<dbReference type="InterPro" id="IPR008930">
    <property type="entry name" value="Terpenoid_cyclase/PrenylTrfase"/>
</dbReference>
<comment type="caution">
    <text evidence="7">The sequence shown here is derived from an EMBL/GenBank/DDBJ whole genome shotgun (WGS) entry which is preliminary data.</text>
</comment>
<dbReference type="AlphaFoldDB" id="A0AAN9PYD0"/>
<evidence type="ECO:0000313" key="8">
    <source>
        <dbReference type="Proteomes" id="UP001367508"/>
    </source>
</evidence>
<evidence type="ECO:0000259" key="6">
    <source>
        <dbReference type="Pfam" id="PF03936"/>
    </source>
</evidence>
<accession>A0AAN9PYD0</accession>
<dbReference type="SUPFAM" id="SSF48576">
    <property type="entry name" value="Terpenoid synthases"/>
    <property type="match status" value="1"/>
</dbReference>
<dbReference type="SUPFAM" id="SSF48239">
    <property type="entry name" value="Terpenoid cyclases/Protein prenyltransferases"/>
    <property type="match status" value="1"/>
</dbReference>
<feature type="domain" description="Terpene synthase metal-binding" evidence="6">
    <location>
        <begin position="142"/>
        <end position="313"/>
    </location>
</feature>
<reference evidence="7 8" key="1">
    <citation type="submission" date="2024-01" db="EMBL/GenBank/DDBJ databases">
        <title>The genomes of 5 underutilized Papilionoideae crops provide insights into root nodulation and disease resistanc.</title>
        <authorList>
            <person name="Jiang F."/>
        </authorList>
    </citation>
    <scope>NUCLEOTIDE SEQUENCE [LARGE SCALE GENOMIC DNA]</scope>
    <source>
        <strain evidence="7">LVBAO_FW01</strain>
        <tissue evidence="7">Leaves</tissue>
    </source>
</reference>
<organism evidence="7 8">
    <name type="scientific">Canavalia gladiata</name>
    <name type="common">Sword bean</name>
    <name type="synonym">Dolichos gladiatus</name>
    <dbReference type="NCBI Taxonomy" id="3824"/>
    <lineage>
        <taxon>Eukaryota</taxon>
        <taxon>Viridiplantae</taxon>
        <taxon>Streptophyta</taxon>
        <taxon>Embryophyta</taxon>
        <taxon>Tracheophyta</taxon>
        <taxon>Spermatophyta</taxon>
        <taxon>Magnoliopsida</taxon>
        <taxon>eudicotyledons</taxon>
        <taxon>Gunneridae</taxon>
        <taxon>Pentapetalae</taxon>
        <taxon>rosids</taxon>
        <taxon>fabids</taxon>
        <taxon>Fabales</taxon>
        <taxon>Fabaceae</taxon>
        <taxon>Papilionoideae</taxon>
        <taxon>50 kb inversion clade</taxon>
        <taxon>NPAAA clade</taxon>
        <taxon>indigoferoid/millettioid clade</taxon>
        <taxon>Phaseoleae</taxon>
        <taxon>Canavalia</taxon>
    </lineage>
</organism>
<dbReference type="InterPro" id="IPR001906">
    <property type="entry name" value="Terpene_synth_N"/>
</dbReference>
<dbReference type="InterPro" id="IPR050148">
    <property type="entry name" value="Terpene_synthase-like"/>
</dbReference>
<dbReference type="Gene3D" id="1.50.10.130">
    <property type="entry name" value="Terpene synthase, N-terminal domain"/>
    <property type="match status" value="1"/>
</dbReference>
<keyword evidence="2" id="KW-0479">Metal-binding</keyword>
<keyword evidence="3" id="KW-0460">Magnesium</keyword>
<dbReference type="InterPro" id="IPR008949">
    <property type="entry name" value="Isoprenoid_synthase_dom_sf"/>
</dbReference>
<evidence type="ECO:0000256" key="2">
    <source>
        <dbReference type="ARBA" id="ARBA00022723"/>
    </source>
</evidence>
<evidence type="ECO:0008006" key="9">
    <source>
        <dbReference type="Google" id="ProtNLM"/>
    </source>
</evidence>
<dbReference type="Pfam" id="PF01397">
    <property type="entry name" value="Terpene_synth"/>
    <property type="match status" value="1"/>
</dbReference>
<gene>
    <name evidence="7" type="ORF">VNO77_37305</name>
</gene>
<evidence type="ECO:0000313" key="7">
    <source>
        <dbReference type="EMBL" id="KAK7312993.1"/>
    </source>
</evidence>
<dbReference type="GO" id="GO:0010333">
    <property type="term" value="F:terpene synthase activity"/>
    <property type="evidence" value="ECO:0007669"/>
    <property type="project" value="InterPro"/>
</dbReference>
<dbReference type="Gene3D" id="1.10.600.10">
    <property type="entry name" value="Farnesyl Diphosphate Synthase"/>
    <property type="match status" value="2"/>
</dbReference>
<dbReference type="EMBL" id="JAYMYQ010000009">
    <property type="protein sequence ID" value="KAK7312993.1"/>
    <property type="molecule type" value="Genomic_DNA"/>
</dbReference>
<feature type="domain" description="Terpene synthase N-terminal" evidence="5">
    <location>
        <begin position="20"/>
        <end position="90"/>
    </location>
</feature>
<dbReference type="InterPro" id="IPR005630">
    <property type="entry name" value="Terpene_synthase_metal-bd"/>
</dbReference>
<dbReference type="InterPro" id="IPR034741">
    <property type="entry name" value="Terpene_cyclase-like_1_C"/>
</dbReference>
<name>A0AAN9PYD0_CANGL</name>
<dbReference type="SFLD" id="SFLDS00005">
    <property type="entry name" value="Isoprenoid_Synthase_Type_I"/>
    <property type="match status" value="1"/>
</dbReference>
<dbReference type="PANTHER" id="PTHR31225:SF221">
    <property type="entry name" value="(-)-GERMACRENE D SYNTHASE"/>
    <property type="match status" value="1"/>
</dbReference>
<proteinExistence type="predicted"/>
<keyword evidence="4" id="KW-0456">Lyase</keyword>
<dbReference type="SFLD" id="SFLDG01019">
    <property type="entry name" value="Terpene_Cyclase_Like_1_C_Termi"/>
    <property type="match status" value="1"/>
</dbReference>
<dbReference type="CDD" id="cd00684">
    <property type="entry name" value="Terpene_cyclase_plant_C1"/>
    <property type="match status" value="1"/>
</dbReference>
<dbReference type="PANTHER" id="PTHR31225">
    <property type="entry name" value="OS04G0344100 PROTEIN-RELATED"/>
    <property type="match status" value="1"/>
</dbReference>
<dbReference type="InterPro" id="IPR036965">
    <property type="entry name" value="Terpene_synth_N_sf"/>
</dbReference>
<evidence type="ECO:0000256" key="1">
    <source>
        <dbReference type="ARBA" id="ARBA00001946"/>
    </source>
</evidence>
<dbReference type="Pfam" id="PF03936">
    <property type="entry name" value="Terpene_synth_C"/>
    <property type="match status" value="1"/>
</dbReference>
<keyword evidence="8" id="KW-1185">Reference proteome</keyword>
<evidence type="ECO:0000256" key="3">
    <source>
        <dbReference type="ARBA" id="ARBA00022842"/>
    </source>
</evidence>
<evidence type="ECO:0000259" key="5">
    <source>
        <dbReference type="Pfam" id="PF01397"/>
    </source>
</evidence>
<dbReference type="InterPro" id="IPR044814">
    <property type="entry name" value="Terpene_cyclase_plant_C1"/>
</dbReference>
<dbReference type="Proteomes" id="UP001367508">
    <property type="component" value="Unassembled WGS sequence"/>
</dbReference>
<dbReference type="GO" id="GO:0000287">
    <property type="term" value="F:magnesium ion binding"/>
    <property type="evidence" value="ECO:0007669"/>
    <property type="project" value="InterPro"/>
</dbReference>